<evidence type="ECO:0000313" key="2">
    <source>
        <dbReference type="Proteomes" id="UP000887565"/>
    </source>
</evidence>
<dbReference type="PROSITE" id="PS50011">
    <property type="entry name" value="PROTEIN_KINASE_DOM"/>
    <property type="match status" value="1"/>
</dbReference>
<evidence type="ECO:0000259" key="1">
    <source>
        <dbReference type="PROSITE" id="PS50011"/>
    </source>
</evidence>
<accession>A0A915IY13</accession>
<dbReference type="Proteomes" id="UP000887565">
    <property type="component" value="Unplaced"/>
</dbReference>
<feature type="domain" description="Protein kinase" evidence="1">
    <location>
        <begin position="1"/>
        <end position="40"/>
    </location>
</feature>
<protein>
    <submittedName>
        <fullName evidence="3">Protein kinase domain-containing protein</fullName>
    </submittedName>
</protein>
<name>A0A915IY13_ROMCU</name>
<dbReference type="InterPro" id="IPR000719">
    <property type="entry name" value="Prot_kinase_dom"/>
</dbReference>
<dbReference type="PANTHER" id="PTHR24347">
    <property type="entry name" value="SERINE/THREONINE-PROTEIN KINASE"/>
    <property type="match status" value="1"/>
</dbReference>
<dbReference type="WBParaSite" id="nRc.2.0.1.t18985-RA">
    <property type="protein sequence ID" value="nRc.2.0.1.t18985-RA"/>
    <property type="gene ID" value="nRc.2.0.1.g18985"/>
</dbReference>
<sequence>YPSPEWDTVTPEAKNLINSLLCVNPKKRINAEQALRHPWVCQRERVASLMHRQDTVDCLRKFNARRKLKQVNKTLNVLHQDLVTSLKNNQQFYNWLCYW</sequence>
<dbReference type="Gene3D" id="6.10.140.620">
    <property type="match status" value="1"/>
</dbReference>
<dbReference type="GO" id="GO:0004672">
    <property type="term" value="F:protein kinase activity"/>
    <property type="evidence" value="ECO:0007669"/>
    <property type="project" value="InterPro"/>
</dbReference>
<organism evidence="2 3">
    <name type="scientific">Romanomermis culicivorax</name>
    <name type="common">Nematode worm</name>
    <dbReference type="NCBI Taxonomy" id="13658"/>
    <lineage>
        <taxon>Eukaryota</taxon>
        <taxon>Metazoa</taxon>
        <taxon>Ecdysozoa</taxon>
        <taxon>Nematoda</taxon>
        <taxon>Enoplea</taxon>
        <taxon>Dorylaimia</taxon>
        <taxon>Mermithida</taxon>
        <taxon>Mermithoidea</taxon>
        <taxon>Mermithidae</taxon>
        <taxon>Romanomermis</taxon>
    </lineage>
</organism>
<dbReference type="AlphaFoldDB" id="A0A915IY13"/>
<proteinExistence type="predicted"/>
<dbReference type="InterPro" id="IPR011009">
    <property type="entry name" value="Kinase-like_dom_sf"/>
</dbReference>
<dbReference type="SUPFAM" id="SSF56112">
    <property type="entry name" value="Protein kinase-like (PK-like)"/>
    <property type="match status" value="1"/>
</dbReference>
<reference evidence="3" key="1">
    <citation type="submission" date="2022-11" db="UniProtKB">
        <authorList>
            <consortium name="WormBaseParasite"/>
        </authorList>
    </citation>
    <scope>IDENTIFICATION</scope>
</reference>
<dbReference type="Gene3D" id="1.10.510.10">
    <property type="entry name" value="Transferase(Phosphotransferase) domain 1"/>
    <property type="match status" value="1"/>
</dbReference>
<evidence type="ECO:0000313" key="3">
    <source>
        <dbReference type="WBParaSite" id="nRc.2.0.1.t18985-RA"/>
    </source>
</evidence>
<keyword evidence="2" id="KW-1185">Reference proteome</keyword>
<dbReference type="GO" id="GO:0005524">
    <property type="term" value="F:ATP binding"/>
    <property type="evidence" value="ECO:0007669"/>
    <property type="project" value="InterPro"/>
</dbReference>